<evidence type="ECO:0000313" key="3">
    <source>
        <dbReference type="Proteomes" id="UP000828061"/>
    </source>
</evidence>
<feature type="compositionally biased region" description="Basic and acidic residues" evidence="1">
    <location>
        <begin position="57"/>
        <end position="74"/>
    </location>
</feature>
<name>A0AAE8XSE4_9CAUD</name>
<gene>
    <name evidence="2" type="ORF">HRTV-14_gp101</name>
</gene>
<evidence type="ECO:0000256" key="1">
    <source>
        <dbReference type="SAM" id="MobiDB-lite"/>
    </source>
</evidence>
<organism evidence="2 3">
    <name type="scientific">Halorubrum phage HRTV-14</name>
    <dbReference type="NCBI Taxonomy" id="2877994"/>
    <lineage>
        <taxon>Viruses</taxon>
        <taxon>Duplodnaviria</taxon>
        <taxon>Heunggongvirae</taxon>
        <taxon>Uroviricota</taxon>
        <taxon>Caudoviricetes</taxon>
        <taxon>Thumleimavirales</taxon>
        <taxon>Hafunaviridae</taxon>
        <taxon>Haloferacalesvirus</taxon>
        <taxon>Haloferacalesvirus hv8</taxon>
    </lineage>
</organism>
<evidence type="ECO:0000313" key="2">
    <source>
        <dbReference type="EMBL" id="UBF19174.1"/>
    </source>
</evidence>
<feature type="region of interest" description="Disordered" evidence="1">
    <location>
        <begin position="46"/>
        <end position="74"/>
    </location>
</feature>
<sequence length="74" mass="8954">MEGEDIEKIEQADYEYFYSLRRKACWRRRGKSAPRRDVSEIINIERREWQNPQNEQRNAERGRTGHSERSPESA</sequence>
<protein>
    <submittedName>
        <fullName evidence="2">Uncharacterized protein</fullName>
    </submittedName>
</protein>
<reference evidence="2" key="1">
    <citation type="submission" date="2021-05" db="EMBL/GenBank/DDBJ databases">
        <title>Diversity, taxonomy and evolution of archaeal viruses of the class Caudoviricetes.</title>
        <authorList>
            <person name="Liu Y."/>
            <person name="Demina T.A."/>
            <person name="Roux S."/>
            <person name="Aiewsakun P."/>
            <person name="Kazlauskas D."/>
            <person name="Simmonds P."/>
            <person name="Prangishvili D."/>
            <person name="Oksanen H.M."/>
            <person name="Krupovic M."/>
        </authorList>
    </citation>
    <scope>NUCLEOTIDE SEQUENCE</scope>
    <source>
        <strain evidence="2">HRTV-14/2</strain>
    </source>
</reference>
<proteinExistence type="predicted"/>
<accession>A0AAE8XSE4</accession>
<dbReference type="EMBL" id="MZ334492">
    <property type="protein sequence ID" value="UBF19174.1"/>
    <property type="molecule type" value="Genomic_DNA"/>
</dbReference>
<dbReference type="Proteomes" id="UP000828061">
    <property type="component" value="Segment"/>
</dbReference>